<dbReference type="AlphaFoldDB" id="A0AAN6M8U0"/>
<comment type="caution">
    <text evidence="3">The sequence shown here is derived from an EMBL/GenBank/DDBJ whole genome shotgun (WGS) entry which is preliminary data.</text>
</comment>
<proteinExistence type="predicted"/>
<gene>
    <name evidence="3" type="ORF">GRF29_8g3070465</name>
</gene>
<reference evidence="3 4" key="1">
    <citation type="submission" date="2021-02" db="EMBL/GenBank/DDBJ databases">
        <title>Genome assembly of Pseudopithomyces chartarum.</title>
        <authorList>
            <person name="Jauregui R."/>
            <person name="Singh J."/>
            <person name="Voisey C."/>
        </authorList>
    </citation>
    <scope>NUCLEOTIDE SEQUENCE [LARGE SCALE GENOMIC DNA]</scope>
    <source>
        <strain evidence="3 4">AGR01</strain>
    </source>
</reference>
<keyword evidence="1" id="KW-0175">Coiled coil</keyword>
<dbReference type="EMBL" id="WVTA01000002">
    <property type="protein sequence ID" value="KAK3216371.1"/>
    <property type="molecule type" value="Genomic_DNA"/>
</dbReference>
<keyword evidence="4" id="KW-1185">Reference proteome</keyword>
<evidence type="ECO:0000313" key="4">
    <source>
        <dbReference type="Proteomes" id="UP001280581"/>
    </source>
</evidence>
<evidence type="ECO:0000313" key="3">
    <source>
        <dbReference type="EMBL" id="KAK3216371.1"/>
    </source>
</evidence>
<name>A0AAN6M8U0_9PLEO</name>
<evidence type="ECO:0000256" key="2">
    <source>
        <dbReference type="SAM" id="MobiDB-lite"/>
    </source>
</evidence>
<sequence>MQDRQAPELNGGERGVKTENESSPGLESAQDSMNNWMRDICLHLGLGEDDCCVKCGDPSKSLEHKHYHVKCIAKCILCGTQDHPDSMCPQMLEPEFRKVFTDDWFLYRLQLNGFPVAKPKGNPTPPEKGVPTGPNKLPTEPRGSRSKLGGRGGFGGGWSGCEGNTFYSPQPPSIPRPIPGANHAHWRAYREQEKDKNLRREYVEDVEEETLNSMEAQERKAKYARRDWQQALREAGVTERRMHEEEKKLVEMKEKEKKWRAQNVPVGRVNAKVQIKRLRKHEPAGEDERPLDLKDIVKAKAKGGEERKEFHSQRAADLEARHKEQLKLKADILALEQQRIAGKREQEKLKADSLALQAQCAAMEVQKREVERARRSSSLPSFSDTVSEPEESDHEMAGDTYGIPMPLFGSRHQRDPSLDSLNGRKT</sequence>
<feature type="region of interest" description="Disordered" evidence="2">
    <location>
        <begin position="367"/>
        <end position="426"/>
    </location>
</feature>
<protein>
    <submittedName>
        <fullName evidence="3">Uncharacterized protein</fullName>
    </submittedName>
</protein>
<organism evidence="3 4">
    <name type="scientific">Pseudopithomyces chartarum</name>
    <dbReference type="NCBI Taxonomy" id="1892770"/>
    <lineage>
        <taxon>Eukaryota</taxon>
        <taxon>Fungi</taxon>
        <taxon>Dikarya</taxon>
        <taxon>Ascomycota</taxon>
        <taxon>Pezizomycotina</taxon>
        <taxon>Dothideomycetes</taxon>
        <taxon>Pleosporomycetidae</taxon>
        <taxon>Pleosporales</taxon>
        <taxon>Massarineae</taxon>
        <taxon>Didymosphaeriaceae</taxon>
        <taxon>Pseudopithomyces</taxon>
    </lineage>
</organism>
<feature type="compositionally biased region" description="Polar residues" evidence="2">
    <location>
        <begin position="376"/>
        <end position="386"/>
    </location>
</feature>
<dbReference type="Proteomes" id="UP001280581">
    <property type="component" value="Unassembled WGS sequence"/>
</dbReference>
<accession>A0AAN6M8U0</accession>
<feature type="coiled-coil region" evidence="1">
    <location>
        <begin position="235"/>
        <end position="262"/>
    </location>
</feature>
<feature type="region of interest" description="Disordered" evidence="2">
    <location>
        <begin position="117"/>
        <end position="151"/>
    </location>
</feature>
<evidence type="ECO:0000256" key="1">
    <source>
        <dbReference type="SAM" id="Coils"/>
    </source>
</evidence>
<feature type="region of interest" description="Disordered" evidence="2">
    <location>
        <begin position="1"/>
        <end position="29"/>
    </location>
</feature>